<dbReference type="GO" id="GO:0047480">
    <property type="term" value="F:UDP-N-acetylmuramoyl-tripeptide-D-alanyl-D-alanine ligase activity"/>
    <property type="evidence" value="ECO:0007669"/>
    <property type="project" value="UniProtKB-UniRule"/>
</dbReference>
<dbReference type="Pfam" id="PF02875">
    <property type="entry name" value="Mur_ligase_C"/>
    <property type="match status" value="1"/>
</dbReference>
<organism evidence="15 16">
    <name type="scientific">Capnocytophaga ochracea</name>
    <dbReference type="NCBI Taxonomy" id="1018"/>
    <lineage>
        <taxon>Bacteria</taxon>
        <taxon>Pseudomonadati</taxon>
        <taxon>Bacteroidota</taxon>
        <taxon>Flavobacteriia</taxon>
        <taxon>Flavobacteriales</taxon>
        <taxon>Flavobacteriaceae</taxon>
        <taxon>Capnocytophaga</taxon>
    </lineage>
</organism>
<dbReference type="GO" id="GO:0008766">
    <property type="term" value="F:UDP-N-acetylmuramoylalanyl-D-glutamyl-2,6-diaminopimelate-D-alanyl-D-alanine ligase activity"/>
    <property type="evidence" value="ECO:0007669"/>
    <property type="project" value="RHEA"/>
</dbReference>
<dbReference type="Gene3D" id="3.40.1190.10">
    <property type="entry name" value="Mur-like, catalytic domain"/>
    <property type="match status" value="1"/>
</dbReference>
<accession>A0A2X2R9W3</accession>
<evidence type="ECO:0000256" key="11">
    <source>
        <dbReference type="RuleBase" id="RU004136"/>
    </source>
</evidence>
<dbReference type="Gene3D" id="3.90.190.20">
    <property type="entry name" value="Mur ligase, C-terminal domain"/>
    <property type="match status" value="1"/>
</dbReference>
<dbReference type="AlphaFoldDB" id="A0A2X2R9W3"/>
<keyword evidence="3 10" id="KW-0132">Cell division</keyword>
<evidence type="ECO:0000313" key="16">
    <source>
        <dbReference type="Proteomes" id="UP000249891"/>
    </source>
</evidence>
<evidence type="ECO:0000256" key="10">
    <source>
        <dbReference type="HAMAP-Rule" id="MF_02019"/>
    </source>
</evidence>
<keyword evidence="8 10" id="KW-0131">Cell cycle</keyword>
<comment type="catalytic activity">
    <reaction evidence="10 11">
        <text>D-alanyl-D-alanine + UDP-N-acetyl-alpha-D-muramoyl-L-alanyl-gamma-D-glutamyl-meso-2,6-diaminopimelate + ATP = UDP-N-acetyl-alpha-D-muramoyl-L-alanyl-gamma-D-glutamyl-meso-2,6-diaminopimeloyl-D-alanyl-D-alanine + ADP + phosphate + H(+)</text>
        <dbReference type="Rhea" id="RHEA:28374"/>
        <dbReference type="ChEBI" id="CHEBI:15378"/>
        <dbReference type="ChEBI" id="CHEBI:30616"/>
        <dbReference type="ChEBI" id="CHEBI:43474"/>
        <dbReference type="ChEBI" id="CHEBI:57822"/>
        <dbReference type="ChEBI" id="CHEBI:61386"/>
        <dbReference type="ChEBI" id="CHEBI:83905"/>
        <dbReference type="ChEBI" id="CHEBI:456216"/>
        <dbReference type="EC" id="6.3.2.10"/>
    </reaction>
</comment>
<dbReference type="InterPro" id="IPR035911">
    <property type="entry name" value="MurE/MurF_N"/>
</dbReference>
<dbReference type="SUPFAM" id="SSF63418">
    <property type="entry name" value="MurE/MurF N-terminal domain"/>
    <property type="match status" value="1"/>
</dbReference>
<keyword evidence="9 10" id="KW-0961">Cell wall biogenesis/degradation</keyword>
<dbReference type="Pfam" id="PF01225">
    <property type="entry name" value="Mur_ligase"/>
    <property type="match status" value="1"/>
</dbReference>
<keyword evidence="4 10" id="KW-0547">Nucleotide-binding</keyword>
<dbReference type="GO" id="GO:0051301">
    <property type="term" value="P:cell division"/>
    <property type="evidence" value="ECO:0007669"/>
    <property type="project" value="UniProtKB-KW"/>
</dbReference>
<feature type="domain" description="Mur ligase central" evidence="14">
    <location>
        <begin position="94"/>
        <end position="293"/>
    </location>
</feature>
<dbReference type="PANTHER" id="PTHR43024">
    <property type="entry name" value="UDP-N-ACETYLMURAMOYL-TRIPEPTIDE--D-ALANYL-D-ALANINE LIGASE"/>
    <property type="match status" value="1"/>
</dbReference>
<dbReference type="InterPro" id="IPR005863">
    <property type="entry name" value="UDP-N-AcMur_synth"/>
</dbReference>
<name>A0A2X2R9W3_CAPOC</name>
<dbReference type="SUPFAM" id="SSF53623">
    <property type="entry name" value="MurD-like peptide ligases, catalytic domain"/>
    <property type="match status" value="1"/>
</dbReference>
<evidence type="ECO:0000256" key="1">
    <source>
        <dbReference type="ARBA" id="ARBA00022490"/>
    </source>
</evidence>
<feature type="domain" description="Mur ligase C-terminal" evidence="13">
    <location>
        <begin position="318"/>
        <end position="433"/>
    </location>
</feature>
<dbReference type="HAMAP" id="MF_02019">
    <property type="entry name" value="MurF"/>
    <property type="match status" value="1"/>
</dbReference>
<evidence type="ECO:0000256" key="8">
    <source>
        <dbReference type="ARBA" id="ARBA00023306"/>
    </source>
</evidence>
<evidence type="ECO:0000256" key="2">
    <source>
        <dbReference type="ARBA" id="ARBA00022598"/>
    </source>
</evidence>
<comment type="similarity">
    <text evidence="10">Belongs to the MurCDEF family. MurF subfamily.</text>
</comment>
<evidence type="ECO:0000256" key="4">
    <source>
        <dbReference type="ARBA" id="ARBA00022741"/>
    </source>
</evidence>
<sequence length="444" mass="48994">MIEELYQRYKTSAGVSTDTRNITPNSIYFALKGASFNGNTFTQEALDRGACYAVIDDPAYYIADKTLLVDDVLTTLQQLATYHRRKLKTLVIGITGSNGKTTTKELIKSVLSQQLNIVATQGNLNNNIGVPLTLLTIKPETDIAIVEMGANHPGEIAFLCSIAEPDYGYITSIGKAHLEGFGSFEGVIKTKGELYDYLKTHHKTIIANADNPITEALLKNYNNVYSFGVGERVNVSVQCLSTQPVKIQFADSSIQTTTEGFPANIEGFTDTPTVATSHLVGSYNFTNIAASVAFGRYFKLSTKAIQKGIESYIPQNNRSQLLQWGSNTVLLDAYNANPSSMTAAIDNLLSMNSSSKKVLILGDMFELGDYATQEHQSIVDKLKEHQWAGVYLIGKNFKQTKAPYPQYETFEEFRKVFKNLSFQDNLILIKGSRGMALERLIANS</sequence>
<keyword evidence="2 10" id="KW-0436">Ligase</keyword>
<dbReference type="InterPro" id="IPR004101">
    <property type="entry name" value="Mur_ligase_C"/>
</dbReference>
<dbReference type="PANTHER" id="PTHR43024:SF1">
    <property type="entry name" value="UDP-N-ACETYLMURAMOYL-TRIPEPTIDE--D-ALANYL-D-ALANINE LIGASE"/>
    <property type="match status" value="1"/>
</dbReference>
<dbReference type="InterPro" id="IPR000713">
    <property type="entry name" value="Mur_ligase_N"/>
</dbReference>
<dbReference type="GO" id="GO:0009252">
    <property type="term" value="P:peptidoglycan biosynthetic process"/>
    <property type="evidence" value="ECO:0007669"/>
    <property type="project" value="UniProtKB-UniRule"/>
</dbReference>
<keyword evidence="1 10" id="KW-0963">Cytoplasm</keyword>
<evidence type="ECO:0000259" key="12">
    <source>
        <dbReference type="Pfam" id="PF01225"/>
    </source>
</evidence>
<dbReference type="InterPro" id="IPR013221">
    <property type="entry name" value="Mur_ligase_cen"/>
</dbReference>
<dbReference type="Proteomes" id="UP000249891">
    <property type="component" value="Unassembled WGS sequence"/>
</dbReference>
<evidence type="ECO:0000313" key="15">
    <source>
        <dbReference type="EMBL" id="SQA77986.1"/>
    </source>
</evidence>
<dbReference type="GO" id="GO:0005524">
    <property type="term" value="F:ATP binding"/>
    <property type="evidence" value="ECO:0007669"/>
    <property type="project" value="UniProtKB-UniRule"/>
</dbReference>
<keyword evidence="7 10" id="KW-0573">Peptidoglycan synthesis</keyword>
<comment type="subcellular location">
    <subcellularLocation>
        <location evidence="10 11">Cytoplasm</location>
    </subcellularLocation>
</comment>
<dbReference type="InterPro" id="IPR036565">
    <property type="entry name" value="Mur-like_cat_sf"/>
</dbReference>
<protein>
    <recommendedName>
        <fullName evidence="10 11">UDP-N-acetylmuramoyl-tripeptide--D-alanyl-D-alanine ligase</fullName>
        <ecNumber evidence="10 11">6.3.2.10</ecNumber>
    </recommendedName>
    <alternativeName>
        <fullName evidence="10">D-alanyl-D-alanine-adding enzyme</fullName>
    </alternativeName>
</protein>
<dbReference type="InterPro" id="IPR051046">
    <property type="entry name" value="MurCDEF_CellWall_CoF430Synth"/>
</dbReference>
<comment type="function">
    <text evidence="10 11">Involved in cell wall formation. Catalyzes the final step in the synthesis of UDP-N-acetylmuramoyl-pentapeptide, the precursor of murein.</text>
</comment>
<keyword evidence="5 10" id="KW-0067">ATP-binding</keyword>
<feature type="domain" description="Mur ligase N-terminal catalytic" evidence="12">
    <location>
        <begin position="14"/>
        <end position="62"/>
    </location>
</feature>
<evidence type="ECO:0000259" key="13">
    <source>
        <dbReference type="Pfam" id="PF02875"/>
    </source>
</evidence>
<evidence type="ECO:0000259" key="14">
    <source>
        <dbReference type="Pfam" id="PF08245"/>
    </source>
</evidence>
<evidence type="ECO:0000256" key="9">
    <source>
        <dbReference type="ARBA" id="ARBA00023316"/>
    </source>
</evidence>
<dbReference type="Gene3D" id="3.40.1390.10">
    <property type="entry name" value="MurE/MurF, N-terminal domain"/>
    <property type="match status" value="1"/>
</dbReference>
<keyword evidence="6 10" id="KW-0133">Cell shape</keyword>
<dbReference type="EC" id="6.3.2.10" evidence="10 11"/>
<evidence type="ECO:0000256" key="5">
    <source>
        <dbReference type="ARBA" id="ARBA00022840"/>
    </source>
</evidence>
<dbReference type="InterPro" id="IPR036615">
    <property type="entry name" value="Mur_ligase_C_dom_sf"/>
</dbReference>
<dbReference type="Pfam" id="PF08245">
    <property type="entry name" value="Mur_ligase_M"/>
    <property type="match status" value="1"/>
</dbReference>
<comment type="pathway">
    <text evidence="10 11">Cell wall biogenesis; peptidoglycan biosynthesis.</text>
</comment>
<dbReference type="SUPFAM" id="SSF53244">
    <property type="entry name" value="MurD-like peptide ligases, peptide-binding domain"/>
    <property type="match status" value="1"/>
</dbReference>
<proteinExistence type="inferred from homology"/>
<evidence type="ECO:0000256" key="6">
    <source>
        <dbReference type="ARBA" id="ARBA00022960"/>
    </source>
</evidence>
<reference evidence="15 16" key="1">
    <citation type="submission" date="2018-06" db="EMBL/GenBank/DDBJ databases">
        <authorList>
            <consortium name="Pathogen Informatics"/>
            <person name="Doyle S."/>
        </authorList>
    </citation>
    <scope>NUCLEOTIDE SEQUENCE [LARGE SCALE GENOMIC DNA]</scope>
    <source>
        <strain evidence="15 16">NCTC11546</strain>
    </source>
</reference>
<feature type="binding site" evidence="10">
    <location>
        <begin position="96"/>
        <end position="102"/>
    </location>
    <ligand>
        <name>ATP</name>
        <dbReference type="ChEBI" id="CHEBI:30616"/>
    </ligand>
</feature>
<dbReference type="RefSeq" id="WP_128091303.1">
    <property type="nucleotide sequence ID" value="NZ_UARG01000017.1"/>
</dbReference>
<dbReference type="GO" id="GO:0005737">
    <property type="term" value="C:cytoplasm"/>
    <property type="evidence" value="ECO:0007669"/>
    <property type="project" value="UniProtKB-SubCell"/>
</dbReference>
<dbReference type="GO" id="GO:0071555">
    <property type="term" value="P:cell wall organization"/>
    <property type="evidence" value="ECO:0007669"/>
    <property type="project" value="UniProtKB-KW"/>
</dbReference>
<dbReference type="NCBIfam" id="TIGR01143">
    <property type="entry name" value="murF"/>
    <property type="match status" value="1"/>
</dbReference>
<dbReference type="UniPathway" id="UPA00219"/>
<dbReference type="EMBL" id="UARG01000017">
    <property type="protein sequence ID" value="SQA77986.1"/>
    <property type="molecule type" value="Genomic_DNA"/>
</dbReference>
<dbReference type="GO" id="GO:0008360">
    <property type="term" value="P:regulation of cell shape"/>
    <property type="evidence" value="ECO:0007669"/>
    <property type="project" value="UniProtKB-KW"/>
</dbReference>
<evidence type="ECO:0000256" key="7">
    <source>
        <dbReference type="ARBA" id="ARBA00022984"/>
    </source>
</evidence>
<evidence type="ECO:0000256" key="3">
    <source>
        <dbReference type="ARBA" id="ARBA00022618"/>
    </source>
</evidence>
<gene>
    <name evidence="10 15" type="primary">murF</name>
    <name evidence="15" type="ORF">NCTC11546_01212</name>
</gene>